<dbReference type="Proteomes" id="UP000577419">
    <property type="component" value="Unassembled WGS sequence"/>
</dbReference>
<accession>A0A7J4ISB5</accession>
<evidence type="ECO:0000256" key="4">
    <source>
        <dbReference type="HAMAP-Rule" id="MF_00814"/>
    </source>
</evidence>
<evidence type="ECO:0000256" key="2">
    <source>
        <dbReference type="ARBA" id="ARBA00022884"/>
    </source>
</evidence>
<evidence type="ECO:0000313" key="7">
    <source>
        <dbReference type="EMBL" id="HIH08411.1"/>
    </source>
</evidence>
<dbReference type="HAMAP" id="MF_00814">
    <property type="entry name" value="NAC_arch"/>
    <property type="match status" value="1"/>
</dbReference>
<reference evidence="8" key="1">
    <citation type="journal article" date="2020" name="bioRxiv">
        <title>A rank-normalized archaeal taxonomy based on genome phylogeny resolves widespread incomplete and uneven classifications.</title>
        <authorList>
            <person name="Rinke C."/>
            <person name="Chuvochina M."/>
            <person name="Mussig A.J."/>
            <person name="Chaumeil P.-A."/>
            <person name="Waite D.W."/>
            <person name="Whitman W.B."/>
            <person name="Parks D.H."/>
            <person name="Hugenholtz P."/>
        </authorList>
    </citation>
    <scope>NUCLEOTIDE SEQUENCE [LARGE SCALE GENOMIC DNA]</scope>
</reference>
<dbReference type="GO" id="GO:0015031">
    <property type="term" value="P:protein transport"/>
    <property type="evidence" value="ECO:0007669"/>
    <property type="project" value="UniProtKB-UniRule"/>
</dbReference>
<feature type="domain" description="NAC-A/B" evidence="6">
    <location>
        <begin position="7"/>
        <end position="74"/>
    </location>
</feature>
<dbReference type="PROSITE" id="PS51151">
    <property type="entry name" value="NAC_AB"/>
    <property type="match status" value="1"/>
</dbReference>
<dbReference type="InterPro" id="IPR009060">
    <property type="entry name" value="UBA-like_sf"/>
</dbReference>
<dbReference type="Pfam" id="PF19026">
    <property type="entry name" value="UBA_HYPK"/>
    <property type="match status" value="1"/>
</dbReference>
<dbReference type="InterPro" id="IPR038187">
    <property type="entry name" value="NAC_A/B_dom_sf"/>
</dbReference>
<organism evidence="7 8">
    <name type="scientific">Candidatus Iainarchaeum sp</name>
    <dbReference type="NCBI Taxonomy" id="3101447"/>
    <lineage>
        <taxon>Archaea</taxon>
        <taxon>Candidatus Iainarchaeota</taxon>
        <taxon>Candidatus Iainarchaeia</taxon>
        <taxon>Candidatus Iainarchaeales</taxon>
        <taxon>Candidatus Iainarchaeaceae</taxon>
        <taxon>Candidatus Iainarchaeum</taxon>
    </lineage>
</organism>
<dbReference type="Pfam" id="PF01849">
    <property type="entry name" value="NAC"/>
    <property type="match status" value="1"/>
</dbReference>
<evidence type="ECO:0000256" key="3">
    <source>
        <dbReference type="ARBA" id="ARBA00022927"/>
    </source>
</evidence>
<gene>
    <name evidence="4" type="primary">nac</name>
    <name evidence="7" type="ORF">HA237_03505</name>
</gene>
<evidence type="ECO:0000256" key="1">
    <source>
        <dbReference type="ARBA" id="ARBA00022448"/>
    </source>
</evidence>
<evidence type="ECO:0000256" key="5">
    <source>
        <dbReference type="NCBIfam" id="TIGR00264"/>
    </source>
</evidence>
<comment type="similarity">
    <text evidence="4">Belongs to the NAC-alpha family.</text>
</comment>
<evidence type="ECO:0000313" key="8">
    <source>
        <dbReference type="Proteomes" id="UP000577419"/>
    </source>
</evidence>
<dbReference type="NCBIfam" id="TIGR00264">
    <property type="entry name" value="archaeal-type nascent polypeptide-associated complex protein"/>
    <property type="match status" value="1"/>
</dbReference>
<dbReference type="Gene3D" id="1.10.8.10">
    <property type="entry name" value="DNA helicase RuvA subunit, C-terminal domain"/>
    <property type="match status" value="1"/>
</dbReference>
<comment type="subunit">
    <text evidence="4">Homodimer. Interacts with the ribosome. Binds ribosomal RNA.</text>
</comment>
<protein>
    <recommendedName>
        <fullName evidence="4 5">Nascent polypeptide-associated complex protein</fullName>
    </recommendedName>
</protein>
<dbReference type="AlphaFoldDB" id="A0A7J4ISB5"/>
<dbReference type="Gene3D" id="2.20.70.30">
    <property type="entry name" value="Nascent polypeptide-associated complex domain"/>
    <property type="match status" value="1"/>
</dbReference>
<proteinExistence type="inferred from homology"/>
<comment type="caution">
    <text evidence="7">The sequence shown here is derived from an EMBL/GenBank/DDBJ whole genome shotgun (WGS) entry which is preliminary data.</text>
</comment>
<dbReference type="InterPro" id="IPR002715">
    <property type="entry name" value="Nas_poly-pep-assoc_cplx_dom"/>
</dbReference>
<dbReference type="SUPFAM" id="SSF46934">
    <property type="entry name" value="UBA-like"/>
    <property type="match status" value="1"/>
</dbReference>
<keyword evidence="1 4" id="KW-0813">Transport</keyword>
<evidence type="ECO:0000259" key="6">
    <source>
        <dbReference type="PROSITE" id="PS51151"/>
    </source>
</evidence>
<dbReference type="GO" id="GO:0003723">
    <property type="term" value="F:RNA binding"/>
    <property type="evidence" value="ECO:0007669"/>
    <property type="project" value="UniProtKB-UniRule"/>
</dbReference>
<dbReference type="EMBL" id="DUFG01000017">
    <property type="protein sequence ID" value="HIH08411.1"/>
    <property type="molecule type" value="Genomic_DNA"/>
</dbReference>
<dbReference type="InterPro" id="IPR005231">
    <property type="entry name" value="NAC_arc"/>
</dbReference>
<name>A0A7J4ISB5_9ARCH</name>
<dbReference type="SMART" id="SM01407">
    <property type="entry name" value="NAC"/>
    <property type="match status" value="1"/>
</dbReference>
<sequence>MFPGMGRINPKQMVQMMRQMGIKTEELEAERVIFELKGKKLVIENPNVTAMDIQGQKTYTVMGTAKEESKGFPEEDIEMVAEQANVSKEKAKKALEKNDGDIAAAIASLKK</sequence>
<keyword evidence="2 4" id="KW-0694">RNA-binding</keyword>
<comment type="function">
    <text evidence="4">Contacts the emerging nascent chain on the ribosome.</text>
</comment>
<keyword evidence="3 4" id="KW-0653">Protein transport</keyword>
<dbReference type="InterPro" id="IPR044034">
    <property type="entry name" value="NAC-like_UBA"/>
</dbReference>